<sequence length="161" mass="16936">MAVTVGIFNKEEEVLEAIRLLREAGVDKDEIRVVVGNREGAPILASNGDVHIEELYEIQETRELDGEDRIFPIGVAPSVTGYPVGNTLMGIGTASVIVAGYDSEDGLSSEEVLKDIGIPGEAAKKCGEAVESGSYLLVADADSEINASSLLKHAGASDIVH</sequence>
<accession>A0ABV1L2U4</accession>
<organism evidence="1 2">
    <name type="scientific">Cohnella silvisoli</name>
    <dbReference type="NCBI Taxonomy" id="2873699"/>
    <lineage>
        <taxon>Bacteria</taxon>
        <taxon>Bacillati</taxon>
        <taxon>Bacillota</taxon>
        <taxon>Bacilli</taxon>
        <taxon>Bacillales</taxon>
        <taxon>Paenibacillaceae</taxon>
        <taxon>Cohnella</taxon>
    </lineage>
</organism>
<name>A0ABV1L2U4_9BACL</name>
<comment type="caution">
    <text evidence="1">The sequence shown here is derived from an EMBL/GenBank/DDBJ whole genome shotgun (WGS) entry which is preliminary data.</text>
</comment>
<proteinExistence type="predicted"/>
<gene>
    <name evidence="1" type="ORF">QJS35_30210</name>
</gene>
<evidence type="ECO:0000313" key="2">
    <source>
        <dbReference type="Proteomes" id="UP001493487"/>
    </source>
</evidence>
<protein>
    <submittedName>
        <fullName evidence="1">General stress protein</fullName>
    </submittedName>
</protein>
<dbReference type="Proteomes" id="UP001493487">
    <property type="component" value="Unassembled WGS sequence"/>
</dbReference>
<evidence type="ECO:0000313" key="1">
    <source>
        <dbReference type="EMBL" id="MEQ4486658.1"/>
    </source>
</evidence>
<keyword evidence="2" id="KW-1185">Reference proteome</keyword>
<dbReference type="RefSeq" id="WP_232189739.1">
    <property type="nucleotide sequence ID" value="NZ_JAIOAP010000023.1"/>
</dbReference>
<dbReference type="EMBL" id="JASKHM010000024">
    <property type="protein sequence ID" value="MEQ4486658.1"/>
    <property type="molecule type" value="Genomic_DNA"/>
</dbReference>
<reference evidence="1 2" key="1">
    <citation type="journal article" date="2023" name="Genome Announc.">
        <title>Pan-Genome Analyses of the Genus Cohnella and Proposal of the Novel Species Cohnella silvisoli sp. nov., Isolated from Forest Soil.</title>
        <authorList>
            <person name="Wang C."/>
            <person name="Mao L."/>
            <person name="Bao G."/>
            <person name="Zhu H."/>
        </authorList>
    </citation>
    <scope>NUCLEOTIDE SEQUENCE [LARGE SCALE GENOMIC DNA]</scope>
    <source>
        <strain evidence="1 2">NL03-T5-1</strain>
    </source>
</reference>